<sequence length="101" mass="10559">MARVSKAINKATTKNTSCPGRGLADQQDGRHTVRLCWAGDPFRLFILGSGHPTPVTGRSGPGGRGEAAVRYGVPLGRLAALWPARRPGAGLVDHAVCESLS</sequence>
<proteinExistence type="predicted"/>
<keyword evidence="3" id="KW-1185">Reference proteome</keyword>
<evidence type="ECO:0000313" key="2">
    <source>
        <dbReference type="EMBL" id="KAJ1110324.1"/>
    </source>
</evidence>
<comment type="caution">
    <text evidence="2">The sequence shown here is derived from an EMBL/GenBank/DDBJ whole genome shotgun (WGS) entry which is preliminary data.</text>
</comment>
<reference evidence="2" key="1">
    <citation type="journal article" date="2022" name="bioRxiv">
        <title>Sequencing and chromosome-scale assembly of the giantPleurodeles waltlgenome.</title>
        <authorList>
            <person name="Brown T."/>
            <person name="Elewa A."/>
            <person name="Iarovenko S."/>
            <person name="Subramanian E."/>
            <person name="Araus A.J."/>
            <person name="Petzold A."/>
            <person name="Susuki M."/>
            <person name="Suzuki K.-i.T."/>
            <person name="Hayashi T."/>
            <person name="Toyoda A."/>
            <person name="Oliveira C."/>
            <person name="Osipova E."/>
            <person name="Leigh N.D."/>
            <person name="Simon A."/>
            <person name="Yun M.H."/>
        </authorList>
    </citation>
    <scope>NUCLEOTIDE SEQUENCE</scope>
    <source>
        <strain evidence="2">20211129_DDA</strain>
        <tissue evidence="2">Liver</tissue>
    </source>
</reference>
<accession>A0AAV7N4C1</accession>
<feature type="region of interest" description="Disordered" evidence="1">
    <location>
        <begin position="1"/>
        <end position="28"/>
    </location>
</feature>
<dbReference type="Proteomes" id="UP001066276">
    <property type="component" value="Chromosome 9"/>
</dbReference>
<evidence type="ECO:0000313" key="3">
    <source>
        <dbReference type="Proteomes" id="UP001066276"/>
    </source>
</evidence>
<dbReference type="AlphaFoldDB" id="A0AAV7N4C1"/>
<organism evidence="2 3">
    <name type="scientific">Pleurodeles waltl</name>
    <name type="common">Iberian ribbed newt</name>
    <dbReference type="NCBI Taxonomy" id="8319"/>
    <lineage>
        <taxon>Eukaryota</taxon>
        <taxon>Metazoa</taxon>
        <taxon>Chordata</taxon>
        <taxon>Craniata</taxon>
        <taxon>Vertebrata</taxon>
        <taxon>Euteleostomi</taxon>
        <taxon>Amphibia</taxon>
        <taxon>Batrachia</taxon>
        <taxon>Caudata</taxon>
        <taxon>Salamandroidea</taxon>
        <taxon>Salamandridae</taxon>
        <taxon>Pleurodelinae</taxon>
        <taxon>Pleurodeles</taxon>
    </lineage>
</organism>
<name>A0AAV7N4C1_PLEWA</name>
<dbReference type="EMBL" id="JANPWB010000013">
    <property type="protein sequence ID" value="KAJ1110324.1"/>
    <property type="molecule type" value="Genomic_DNA"/>
</dbReference>
<evidence type="ECO:0000256" key="1">
    <source>
        <dbReference type="SAM" id="MobiDB-lite"/>
    </source>
</evidence>
<protein>
    <submittedName>
        <fullName evidence="2">Uncharacterized protein</fullName>
    </submittedName>
</protein>
<gene>
    <name evidence="2" type="ORF">NDU88_007677</name>
</gene>